<organism evidence="1 2">
    <name type="scientific">Amylocarpus encephaloides</name>
    <dbReference type="NCBI Taxonomy" id="45428"/>
    <lineage>
        <taxon>Eukaryota</taxon>
        <taxon>Fungi</taxon>
        <taxon>Dikarya</taxon>
        <taxon>Ascomycota</taxon>
        <taxon>Pezizomycotina</taxon>
        <taxon>Leotiomycetes</taxon>
        <taxon>Helotiales</taxon>
        <taxon>Helotiales incertae sedis</taxon>
        <taxon>Amylocarpus</taxon>
    </lineage>
</organism>
<comment type="caution">
    <text evidence="1">The sequence shown here is derived from an EMBL/GenBank/DDBJ whole genome shotgun (WGS) entry which is preliminary data.</text>
</comment>
<dbReference type="OrthoDB" id="64915at2759"/>
<proteinExistence type="predicted"/>
<evidence type="ECO:0000313" key="1">
    <source>
        <dbReference type="EMBL" id="KAG9237752.1"/>
    </source>
</evidence>
<keyword evidence="2" id="KW-1185">Reference proteome</keyword>
<gene>
    <name evidence="1" type="ORF">BJ875DRAFT_126106</name>
</gene>
<dbReference type="EMBL" id="MU251381">
    <property type="protein sequence ID" value="KAG9237752.1"/>
    <property type="molecule type" value="Genomic_DNA"/>
</dbReference>
<sequence length="152" mass="17107">MKSISQYFFGGICIVSTIEGRKVRRHDVEEGTAILLVFENRSVGMFVLTFIISYSAPTYGISKQVPEKTQCFHKPQKVPISSIVSGTKACLSVPDLTRWSYDDVVEKEGGEKGWNHELKAEKLGVRREDVAFDLLVEYFVNVAEGRVAELCR</sequence>
<dbReference type="Gene3D" id="3.30.360.10">
    <property type="entry name" value="Dihydrodipicolinate Reductase, domain 2"/>
    <property type="match status" value="1"/>
</dbReference>
<reference evidence="1" key="1">
    <citation type="journal article" date="2021" name="IMA Fungus">
        <title>Genomic characterization of three marine fungi, including Emericellopsis atlantica sp. nov. with signatures of a generalist lifestyle and marine biomass degradation.</title>
        <authorList>
            <person name="Hagestad O.C."/>
            <person name="Hou L."/>
            <person name="Andersen J.H."/>
            <person name="Hansen E.H."/>
            <person name="Altermark B."/>
            <person name="Li C."/>
            <person name="Kuhnert E."/>
            <person name="Cox R.J."/>
            <person name="Crous P.W."/>
            <person name="Spatafora J.W."/>
            <person name="Lail K."/>
            <person name="Amirebrahimi M."/>
            <person name="Lipzen A."/>
            <person name="Pangilinan J."/>
            <person name="Andreopoulos W."/>
            <person name="Hayes R.D."/>
            <person name="Ng V."/>
            <person name="Grigoriev I.V."/>
            <person name="Jackson S.A."/>
            <person name="Sutton T.D.S."/>
            <person name="Dobson A.D.W."/>
            <person name="Rama T."/>
        </authorList>
    </citation>
    <scope>NUCLEOTIDE SEQUENCE</scope>
    <source>
        <strain evidence="1">TRa018bII</strain>
    </source>
</reference>
<dbReference type="Proteomes" id="UP000824998">
    <property type="component" value="Unassembled WGS sequence"/>
</dbReference>
<name>A0A9P7YQX9_9HELO</name>
<evidence type="ECO:0000313" key="2">
    <source>
        <dbReference type="Proteomes" id="UP000824998"/>
    </source>
</evidence>
<accession>A0A9P7YQX9</accession>
<protein>
    <submittedName>
        <fullName evidence="1">Uncharacterized protein</fullName>
    </submittedName>
</protein>
<dbReference type="AlphaFoldDB" id="A0A9P7YQX9"/>